<organism evidence="1 2">
    <name type="scientific">Catellatospora coxensis</name>
    <dbReference type="NCBI Taxonomy" id="310354"/>
    <lineage>
        <taxon>Bacteria</taxon>
        <taxon>Bacillati</taxon>
        <taxon>Actinomycetota</taxon>
        <taxon>Actinomycetes</taxon>
        <taxon>Micromonosporales</taxon>
        <taxon>Micromonosporaceae</taxon>
        <taxon>Catellatospora</taxon>
    </lineage>
</organism>
<comment type="caution">
    <text evidence="1">The sequence shown here is derived from an EMBL/GenBank/DDBJ whole genome shotgun (WGS) entry which is preliminary data.</text>
</comment>
<dbReference type="AlphaFoldDB" id="A0A8J3KST0"/>
<reference evidence="1 2" key="1">
    <citation type="submission" date="2021-01" db="EMBL/GenBank/DDBJ databases">
        <title>Whole genome shotgun sequence of Catellatospora coxensis NBRC 107359.</title>
        <authorList>
            <person name="Komaki H."/>
            <person name="Tamura T."/>
        </authorList>
    </citation>
    <scope>NUCLEOTIDE SEQUENCE [LARGE SCALE GENOMIC DNA]</scope>
    <source>
        <strain evidence="1 2">NBRC 107359</strain>
    </source>
</reference>
<dbReference type="Proteomes" id="UP000630887">
    <property type="component" value="Unassembled WGS sequence"/>
</dbReference>
<gene>
    <name evidence="1" type="ORF">Cco03nite_31700</name>
</gene>
<evidence type="ECO:0000313" key="1">
    <source>
        <dbReference type="EMBL" id="GIG06470.1"/>
    </source>
</evidence>
<keyword evidence="2" id="KW-1185">Reference proteome</keyword>
<dbReference type="RefSeq" id="WP_203692844.1">
    <property type="nucleotide sequence ID" value="NZ_BAAALC010000028.1"/>
</dbReference>
<proteinExistence type="predicted"/>
<sequence>MDLAQEYVRRYLVSQREAEGRLADEVGKLEAVGHRIIDGGQTGPSTWMYTDWLTGEVIASGGGDEPDDDVFDELDPDGMFIHIDNVARHPAHPDNPGIPESLADALRDWVDLLKTTDEDIARFVGWSANDVAAAR</sequence>
<protein>
    <submittedName>
        <fullName evidence="1">Uncharacterized protein</fullName>
    </submittedName>
</protein>
<name>A0A8J3KST0_9ACTN</name>
<dbReference type="EMBL" id="BONI01000023">
    <property type="protein sequence ID" value="GIG06470.1"/>
    <property type="molecule type" value="Genomic_DNA"/>
</dbReference>
<evidence type="ECO:0000313" key="2">
    <source>
        <dbReference type="Proteomes" id="UP000630887"/>
    </source>
</evidence>
<accession>A0A8J3KST0</accession>